<dbReference type="GeneID" id="18931768"/>
<evidence type="ECO:0000256" key="1">
    <source>
        <dbReference type="SAM" id="MobiDB-lite"/>
    </source>
</evidence>
<dbReference type="VEuPathDB" id="FungiDB:MELLADRAFT_71246"/>
<dbReference type="InParanoid" id="F4RDZ0"/>
<keyword evidence="3" id="KW-1185">Reference proteome</keyword>
<organism evidence="3">
    <name type="scientific">Melampsora larici-populina (strain 98AG31 / pathotype 3-4-7)</name>
    <name type="common">Poplar leaf rust fungus</name>
    <dbReference type="NCBI Taxonomy" id="747676"/>
    <lineage>
        <taxon>Eukaryota</taxon>
        <taxon>Fungi</taxon>
        <taxon>Dikarya</taxon>
        <taxon>Basidiomycota</taxon>
        <taxon>Pucciniomycotina</taxon>
        <taxon>Pucciniomycetes</taxon>
        <taxon>Pucciniales</taxon>
        <taxon>Melampsoraceae</taxon>
        <taxon>Melampsora</taxon>
    </lineage>
</organism>
<dbReference type="AlphaFoldDB" id="F4RDZ0"/>
<dbReference type="RefSeq" id="XP_007407256.1">
    <property type="nucleotide sequence ID" value="XM_007407194.1"/>
</dbReference>
<dbReference type="KEGG" id="mlr:MELLADRAFT_71246"/>
<dbReference type="HOGENOM" id="CLU_866208_0_0_1"/>
<proteinExistence type="predicted"/>
<feature type="region of interest" description="Disordered" evidence="1">
    <location>
        <begin position="164"/>
        <end position="185"/>
    </location>
</feature>
<dbReference type="EMBL" id="GL883097">
    <property type="protein sequence ID" value="EGG09529.1"/>
    <property type="molecule type" value="Genomic_DNA"/>
</dbReference>
<reference evidence="3" key="1">
    <citation type="journal article" date="2011" name="Proc. Natl. Acad. Sci. U.S.A.">
        <title>Obligate biotrophy features unraveled by the genomic analysis of rust fungi.</title>
        <authorList>
            <person name="Duplessis S."/>
            <person name="Cuomo C.A."/>
            <person name="Lin Y.-C."/>
            <person name="Aerts A."/>
            <person name="Tisserant E."/>
            <person name="Veneault-Fourrey C."/>
            <person name="Joly D.L."/>
            <person name="Hacquard S."/>
            <person name="Amselem J."/>
            <person name="Cantarel B.L."/>
            <person name="Chiu R."/>
            <person name="Coutinho P.M."/>
            <person name="Feau N."/>
            <person name="Field M."/>
            <person name="Frey P."/>
            <person name="Gelhaye E."/>
            <person name="Goldberg J."/>
            <person name="Grabherr M.G."/>
            <person name="Kodira C.D."/>
            <person name="Kohler A."/>
            <person name="Kuees U."/>
            <person name="Lindquist E.A."/>
            <person name="Lucas S.M."/>
            <person name="Mago R."/>
            <person name="Mauceli E."/>
            <person name="Morin E."/>
            <person name="Murat C."/>
            <person name="Pangilinan J.L."/>
            <person name="Park R."/>
            <person name="Pearson M."/>
            <person name="Quesneville H."/>
            <person name="Rouhier N."/>
            <person name="Sakthikumar S."/>
            <person name="Salamov A.A."/>
            <person name="Schmutz J."/>
            <person name="Selles B."/>
            <person name="Shapiro H."/>
            <person name="Tanguay P."/>
            <person name="Tuskan G.A."/>
            <person name="Henrissat B."/>
            <person name="Van de Peer Y."/>
            <person name="Rouze P."/>
            <person name="Ellis J.G."/>
            <person name="Dodds P.N."/>
            <person name="Schein J.E."/>
            <person name="Zhong S."/>
            <person name="Hamelin R.C."/>
            <person name="Grigoriev I.V."/>
            <person name="Szabo L.J."/>
            <person name="Martin F."/>
        </authorList>
    </citation>
    <scope>NUCLEOTIDE SEQUENCE [LARGE SCALE GENOMIC DNA]</scope>
    <source>
        <strain evidence="3">98AG31 / pathotype 3-4-7</strain>
    </source>
</reference>
<gene>
    <name evidence="2" type="ORF">MELLADRAFT_71246</name>
</gene>
<evidence type="ECO:0000313" key="3">
    <source>
        <dbReference type="Proteomes" id="UP000001072"/>
    </source>
</evidence>
<protein>
    <submittedName>
        <fullName evidence="2">Uncharacterized protein</fullName>
    </submittedName>
</protein>
<evidence type="ECO:0000313" key="2">
    <source>
        <dbReference type="EMBL" id="EGG09529.1"/>
    </source>
</evidence>
<name>F4RDZ0_MELLP</name>
<dbReference type="OrthoDB" id="10427282at2759"/>
<dbReference type="Proteomes" id="UP000001072">
    <property type="component" value="Unassembled WGS sequence"/>
</dbReference>
<accession>F4RDZ0</accession>
<sequence>MYPNGSAPRVMSPQSTRAKKCQQIQTSTITRCPSPLCVSPVTTSSGPEFIGGVVDSCATGCETTTPQDYKSILQENHEESTLKGPSDDLYLPLSTASLLSGFSDRKSRRKMVMRPVSCNMFWDQGTPSEDFSAAEGSNAVWDSTHDTSPAMKLAYFDSFTTQSETPLTTPGSNGILSGTQTRQDPTPSAHFPFLEAMRSNRRTALRPTIIRTASLPTTPNSRPKTSRGILNAGKGFQGLSGSVVTGIDRPVVDESTSVDNVFEHLERINVPSATDVVRFGKALNGALDSYLDRLREITEEVERLDESYWSDSESETSDVDD</sequence>